<protein>
    <submittedName>
        <fullName evidence="2">Glycosyltransferase family 2 protein</fullName>
    </submittedName>
</protein>
<dbReference type="SUPFAM" id="SSF53448">
    <property type="entry name" value="Nucleotide-diphospho-sugar transferases"/>
    <property type="match status" value="1"/>
</dbReference>
<accession>A0ABR6SDA2</accession>
<dbReference type="Pfam" id="PF10111">
    <property type="entry name" value="Glyco_tranf_2_2"/>
    <property type="match status" value="1"/>
</dbReference>
<reference evidence="2 3" key="1">
    <citation type="submission" date="2019-11" db="EMBL/GenBank/DDBJ databases">
        <title>Comparison of genomes from free-living endosymbiotic cyanobacteria isolated from Azolla.</title>
        <authorList>
            <person name="Thiel T."/>
            <person name="Pratte B."/>
        </authorList>
    </citation>
    <scope>NUCLEOTIDE SEQUENCE [LARGE SCALE GENOMIC DNA]</scope>
    <source>
        <strain evidence="2 3">N2B</strain>
    </source>
</reference>
<dbReference type="CDD" id="cd00761">
    <property type="entry name" value="Glyco_tranf_GTA_type"/>
    <property type="match status" value="1"/>
</dbReference>
<keyword evidence="3" id="KW-1185">Reference proteome</keyword>
<evidence type="ECO:0000313" key="2">
    <source>
        <dbReference type="EMBL" id="MBC1304377.1"/>
    </source>
</evidence>
<feature type="domain" description="Glycosyltransferase 2-like prokaryotic type" evidence="1">
    <location>
        <begin position="8"/>
        <end position="254"/>
    </location>
</feature>
<evidence type="ECO:0000313" key="3">
    <source>
        <dbReference type="Proteomes" id="UP000570851"/>
    </source>
</evidence>
<dbReference type="GeneID" id="58723514"/>
<gene>
    <name evidence="2" type="ORF">GNE12_20890</name>
</gene>
<sequence>MKNMALISVIIPAYNAELTIKKTIESVQNQTFTDWEIIVINDGSTDKTPEIIQSIKDERLKIFNYKNGGLPVARNRGILHATGEFIAFLDADDLWTVDKLERQLKALQQHPKAGVAYSWTCFMDVDEQGEPLAYLPSSPYSFTGNVYQNLLVSDFIHSGSNTLIRKEAINSVGEFDPMLKSCEDWDYWLRLATNWDFVVVPEYQIFYRRTPGAMSSKVEVMKEACLIAMEKAYQAAPPQLQYLKKYTMSSFHLYCSSLYIQHRDDKFAISQAQQHLLAAIGLNQKILLEKTTQKLLIKFLLKKIFPPQVTNYVLQLTKKRISLNVPRLEA</sequence>
<proteinExistence type="predicted"/>
<evidence type="ECO:0000259" key="1">
    <source>
        <dbReference type="Pfam" id="PF10111"/>
    </source>
</evidence>
<dbReference type="Gene3D" id="3.90.550.10">
    <property type="entry name" value="Spore Coat Polysaccharide Biosynthesis Protein SpsA, Chain A"/>
    <property type="match status" value="1"/>
</dbReference>
<name>A0ABR6SDA2_ANAVA</name>
<organism evidence="2 3">
    <name type="scientific">Trichormus variabilis N2B</name>
    <dbReference type="NCBI Taxonomy" id="2681315"/>
    <lineage>
        <taxon>Bacteria</taxon>
        <taxon>Bacillati</taxon>
        <taxon>Cyanobacteriota</taxon>
        <taxon>Cyanophyceae</taxon>
        <taxon>Nostocales</taxon>
        <taxon>Nostocaceae</taxon>
        <taxon>Trichormus</taxon>
    </lineage>
</organism>
<dbReference type="PANTHER" id="PTHR22916:SF3">
    <property type="entry name" value="UDP-GLCNAC:BETAGAL BETA-1,3-N-ACETYLGLUCOSAMINYLTRANSFERASE-LIKE PROTEIN 1"/>
    <property type="match status" value="1"/>
</dbReference>
<dbReference type="InterPro" id="IPR019290">
    <property type="entry name" value="GlycosylTrfase-like_prok"/>
</dbReference>
<dbReference type="Proteomes" id="UP000570851">
    <property type="component" value="Unassembled WGS sequence"/>
</dbReference>
<dbReference type="PANTHER" id="PTHR22916">
    <property type="entry name" value="GLYCOSYLTRANSFERASE"/>
    <property type="match status" value="1"/>
</dbReference>
<dbReference type="RefSeq" id="WP_011317702.1">
    <property type="nucleotide sequence ID" value="NZ_JACKZP010000104.1"/>
</dbReference>
<dbReference type="EMBL" id="JACKZP010000104">
    <property type="protein sequence ID" value="MBC1304377.1"/>
    <property type="molecule type" value="Genomic_DNA"/>
</dbReference>
<dbReference type="InterPro" id="IPR029044">
    <property type="entry name" value="Nucleotide-diphossugar_trans"/>
</dbReference>
<comment type="caution">
    <text evidence="2">The sequence shown here is derived from an EMBL/GenBank/DDBJ whole genome shotgun (WGS) entry which is preliminary data.</text>
</comment>